<keyword evidence="6" id="KW-1185">Reference proteome</keyword>
<dbReference type="AlphaFoldDB" id="A0AAN5Z8F5"/>
<keyword evidence="1" id="KW-0677">Repeat</keyword>
<evidence type="ECO:0000256" key="1">
    <source>
        <dbReference type="ARBA" id="ARBA00022737"/>
    </source>
</evidence>
<keyword evidence="2 3" id="KW-0040">ANK repeat</keyword>
<dbReference type="InterPro" id="IPR002110">
    <property type="entry name" value="Ankyrin_rpt"/>
</dbReference>
<feature type="compositionally biased region" description="Acidic residues" evidence="4">
    <location>
        <begin position="263"/>
        <end position="282"/>
    </location>
</feature>
<sequence length="291" mass="32492">MSQSTFRIPRTYSEAIFTPERQEQRDYIKLVAAALHNDYKNIESLVEGGRVLLEPRHGRGHQASLRLFVNLAMFLALENNNKEVVKLPIQVDVSKESGYFNHRTPLHRTVIRSNIDLVEYLIACGAEVNALDVQEETPWTLAVRNHNVKICGILVKAGTNVHTRSYNGETLLYEAAAGGKAKIVKLLLDQGVNPIQSALGCWKWHVGSPLDMAIDGKQTEIGDILRHRGAKTSAELYSQYGAPHYSPFSQFELRDKESHSESGEEECSSGSGEEDDSSEYEEESHSKEGIP</sequence>
<dbReference type="Pfam" id="PF00023">
    <property type="entry name" value="Ank"/>
    <property type="match status" value="1"/>
</dbReference>
<dbReference type="PANTHER" id="PTHR24171:SF9">
    <property type="entry name" value="ANKYRIN REPEAT DOMAIN-CONTAINING PROTEIN 39"/>
    <property type="match status" value="1"/>
</dbReference>
<feature type="compositionally biased region" description="Basic and acidic residues" evidence="4">
    <location>
        <begin position="252"/>
        <end position="262"/>
    </location>
</feature>
<organism evidence="5 6">
    <name type="scientific">Fusarium austroamericanum</name>
    <dbReference type="NCBI Taxonomy" id="282268"/>
    <lineage>
        <taxon>Eukaryota</taxon>
        <taxon>Fungi</taxon>
        <taxon>Dikarya</taxon>
        <taxon>Ascomycota</taxon>
        <taxon>Pezizomycotina</taxon>
        <taxon>Sordariomycetes</taxon>
        <taxon>Hypocreomycetidae</taxon>
        <taxon>Hypocreales</taxon>
        <taxon>Nectriaceae</taxon>
        <taxon>Fusarium</taxon>
    </lineage>
</organism>
<dbReference type="Pfam" id="PF12796">
    <property type="entry name" value="Ank_2"/>
    <property type="match status" value="1"/>
</dbReference>
<evidence type="ECO:0000256" key="4">
    <source>
        <dbReference type="SAM" id="MobiDB-lite"/>
    </source>
</evidence>
<dbReference type="SUPFAM" id="SSF48403">
    <property type="entry name" value="Ankyrin repeat"/>
    <property type="match status" value="1"/>
</dbReference>
<feature type="repeat" description="ANK" evidence="3">
    <location>
        <begin position="167"/>
        <end position="193"/>
    </location>
</feature>
<accession>A0AAN5Z8F5</accession>
<dbReference type="Proteomes" id="UP000537989">
    <property type="component" value="Unassembled WGS sequence"/>
</dbReference>
<dbReference type="Gene3D" id="1.25.40.20">
    <property type="entry name" value="Ankyrin repeat-containing domain"/>
    <property type="match status" value="1"/>
</dbReference>
<evidence type="ECO:0000313" key="5">
    <source>
        <dbReference type="EMBL" id="KAF5235251.1"/>
    </source>
</evidence>
<dbReference type="PROSITE" id="PS50297">
    <property type="entry name" value="ANK_REP_REGION"/>
    <property type="match status" value="2"/>
</dbReference>
<dbReference type="SMART" id="SM00248">
    <property type="entry name" value="ANK"/>
    <property type="match status" value="4"/>
</dbReference>
<dbReference type="InterPro" id="IPR036770">
    <property type="entry name" value="Ankyrin_rpt-contain_sf"/>
</dbReference>
<evidence type="ECO:0008006" key="7">
    <source>
        <dbReference type="Google" id="ProtNLM"/>
    </source>
</evidence>
<feature type="repeat" description="ANK" evidence="3">
    <location>
        <begin position="101"/>
        <end position="133"/>
    </location>
</feature>
<protein>
    <recommendedName>
        <fullName evidence="7">Ankyrin repeat protein</fullName>
    </recommendedName>
</protein>
<dbReference type="EMBL" id="JAAMOD010000206">
    <property type="protein sequence ID" value="KAF5235251.1"/>
    <property type="molecule type" value="Genomic_DNA"/>
</dbReference>
<gene>
    <name evidence="5" type="ORF">FAUST_7216</name>
</gene>
<evidence type="ECO:0000256" key="2">
    <source>
        <dbReference type="ARBA" id="ARBA00023043"/>
    </source>
</evidence>
<evidence type="ECO:0000313" key="6">
    <source>
        <dbReference type="Proteomes" id="UP000537989"/>
    </source>
</evidence>
<dbReference type="PANTHER" id="PTHR24171">
    <property type="entry name" value="ANKYRIN REPEAT DOMAIN-CONTAINING PROTEIN 39-RELATED"/>
    <property type="match status" value="1"/>
</dbReference>
<comment type="caution">
    <text evidence="5">The sequence shown here is derived from an EMBL/GenBank/DDBJ whole genome shotgun (WGS) entry which is preliminary data.</text>
</comment>
<reference evidence="5 6" key="1">
    <citation type="submission" date="2020-02" db="EMBL/GenBank/DDBJ databases">
        <title>Identification and distribution of gene clusters putatively required for synthesis of sphingolipid metabolism inhibitors in phylogenetically diverse species of the filamentous fungus Fusarium.</title>
        <authorList>
            <person name="Kim H.-S."/>
            <person name="Busman M."/>
            <person name="Brown D.W."/>
            <person name="Divon H."/>
            <person name="Uhlig S."/>
            <person name="Proctor R.H."/>
        </authorList>
    </citation>
    <scope>NUCLEOTIDE SEQUENCE [LARGE SCALE GENOMIC DNA]</scope>
    <source>
        <strain evidence="5 6">NRRL 2903</strain>
    </source>
</reference>
<evidence type="ECO:0000256" key="3">
    <source>
        <dbReference type="PROSITE-ProRule" id="PRU00023"/>
    </source>
</evidence>
<name>A0AAN5Z8F5_FUSAU</name>
<dbReference type="PROSITE" id="PS50088">
    <property type="entry name" value="ANK_REPEAT"/>
    <property type="match status" value="2"/>
</dbReference>
<feature type="region of interest" description="Disordered" evidence="4">
    <location>
        <begin position="248"/>
        <end position="291"/>
    </location>
</feature>
<proteinExistence type="predicted"/>